<protein>
    <recommendedName>
        <fullName evidence="2">N-acetyl-D-glucosamine kinase</fullName>
        <ecNumber evidence="1">2.7.1.59</ecNumber>
    </recommendedName>
    <alternativeName>
        <fullName evidence="10">GlcNAc kinase</fullName>
    </alternativeName>
</protein>
<comment type="caution">
    <text evidence="14">The sequence shown here is derived from an EMBL/GenBank/DDBJ whole genome shotgun (WGS) entry which is preliminary data.</text>
</comment>
<evidence type="ECO:0000256" key="2">
    <source>
        <dbReference type="ARBA" id="ARBA00014974"/>
    </source>
</evidence>
<name>A0A2N5ED18_9GAMM</name>
<dbReference type="RefSeq" id="WP_101821785.1">
    <property type="nucleotide sequence ID" value="NZ_PJZH01000001.1"/>
</dbReference>
<dbReference type="GO" id="GO:0005524">
    <property type="term" value="F:ATP binding"/>
    <property type="evidence" value="ECO:0007669"/>
    <property type="project" value="UniProtKB-KW"/>
</dbReference>
<dbReference type="CDD" id="cd24057">
    <property type="entry name" value="ASKHA_NBD_ROK_NAGK"/>
    <property type="match status" value="1"/>
</dbReference>
<dbReference type="InterPro" id="IPR000600">
    <property type="entry name" value="ROK"/>
</dbReference>
<evidence type="ECO:0000256" key="10">
    <source>
        <dbReference type="ARBA" id="ARBA00031123"/>
    </source>
</evidence>
<keyword evidence="7" id="KW-0862">Zinc</keyword>
<keyword evidence="8" id="KW-0067">ATP-binding</keyword>
<dbReference type="GO" id="GO:0045127">
    <property type="term" value="F:N-acetylglucosamine kinase activity"/>
    <property type="evidence" value="ECO:0007669"/>
    <property type="project" value="UniProtKB-EC"/>
</dbReference>
<keyword evidence="4" id="KW-0479">Metal-binding</keyword>
<evidence type="ECO:0000256" key="3">
    <source>
        <dbReference type="ARBA" id="ARBA00022679"/>
    </source>
</evidence>
<proteinExistence type="inferred from homology"/>
<gene>
    <name evidence="14" type="ORF">CYR32_01375</name>
</gene>
<dbReference type="InterPro" id="IPR043129">
    <property type="entry name" value="ATPase_NBD"/>
</dbReference>
<dbReference type="EC" id="2.7.1.59" evidence="1"/>
<comment type="pathway">
    <text evidence="11">Cell wall biogenesis; peptidoglycan recycling.</text>
</comment>
<evidence type="ECO:0000256" key="5">
    <source>
        <dbReference type="ARBA" id="ARBA00022741"/>
    </source>
</evidence>
<dbReference type="PANTHER" id="PTHR18964:SF162">
    <property type="entry name" value="N-ACETYL-D-GLUCOSAMINE KINASE"/>
    <property type="match status" value="1"/>
</dbReference>
<keyword evidence="9" id="KW-0119">Carbohydrate metabolism</keyword>
<evidence type="ECO:0000256" key="1">
    <source>
        <dbReference type="ARBA" id="ARBA00012122"/>
    </source>
</evidence>
<evidence type="ECO:0000313" key="15">
    <source>
        <dbReference type="Proteomes" id="UP000234503"/>
    </source>
</evidence>
<dbReference type="PANTHER" id="PTHR18964">
    <property type="entry name" value="ROK (REPRESSOR, ORF, KINASE) FAMILY"/>
    <property type="match status" value="1"/>
</dbReference>
<evidence type="ECO:0000256" key="11">
    <source>
        <dbReference type="ARBA" id="ARBA00037880"/>
    </source>
</evidence>
<dbReference type="EMBL" id="PJZH01000001">
    <property type="protein sequence ID" value="PLR40421.1"/>
    <property type="molecule type" value="Genomic_DNA"/>
</dbReference>
<evidence type="ECO:0000256" key="9">
    <source>
        <dbReference type="ARBA" id="ARBA00023277"/>
    </source>
</evidence>
<keyword evidence="5" id="KW-0547">Nucleotide-binding</keyword>
<organism evidence="14 15">
    <name type="scientific">Chimaeribacter coloradensis</name>
    <dbReference type="NCBI Taxonomy" id="2060068"/>
    <lineage>
        <taxon>Bacteria</taxon>
        <taxon>Pseudomonadati</taxon>
        <taxon>Pseudomonadota</taxon>
        <taxon>Gammaproteobacteria</taxon>
        <taxon>Enterobacterales</taxon>
        <taxon>Yersiniaceae</taxon>
        <taxon>Chimaeribacter</taxon>
    </lineage>
</organism>
<dbReference type="NCBIfam" id="NF009835">
    <property type="entry name" value="PRK13310.1"/>
    <property type="match status" value="1"/>
</dbReference>
<accession>A0A2N5ED18</accession>
<dbReference type="Pfam" id="PF00480">
    <property type="entry name" value="ROK"/>
    <property type="match status" value="1"/>
</dbReference>
<evidence type="ECO:0000256" key="4">
    <source>
        <dbReference type="ARBA" id="ARBA00022723"/>
    </source>
</evidence>
<reference evidence="14 15" key="1">
    <citation type="submission" date="2017-12" db="EMBL/GenBank/DDBJ databases">
        <title>Characterization of six clinical isolates of Enterochimera gen. nov., a novel genus of the Yersiniaciae family and the three species Enterochimera arupensis sp. nov., Enterochimera coloradensis sp. nov, and Enterochimera californica sp. nov.</title>
        <authorList>
            <person name="Rossi A."/>
            <person name="Fisher M."/>
        </authorList>
    </citation>
    <scope>NUCLEOTIDE SEQUENCE [LARGE SCALE GENOMIC DNA]</scope>
    <source>
        <strain evidence="15">2016-Iso4</strain>
    </source>
</reference>
<evidence type="ECO:0000256" key="7">
    <source>
        <dbReference type="ARBA" id="ARBA00022833"/>
    </source>
</evidence>
<dbReference type="PROSITE" id="PS01125">
    <property type="entry name" value="ROK"/>
    <property type="match status" value="1"/>
</dbReference>
<evidence type="ECO:0000256" key="13">
    <source>
        <dbReference type="ARBA" id="ARBA00049065"/>
    </source>
</evidence>
<keyword evidence="3" id="KW-0808">Transferase</keyword>
<dbReference type="InterPro" id="IPR049874">
    <property type="entry name" value="ROK_cs"/>
</dbReference>
<comment type="similarity">
    <text evidence="12">Belongs to the ROK (NagC/XylR) family. NagK subfamily.</text>
</comment>
<sequence length="301" mass="31363">MYYGIDMGGTKIELAAFDAQLTPLWQKRVPTPQGDYATLLAALVALVQEADAAVGGGRVGIGIPGLIKADGTLFSANVPAASGERLHEDLARLLGRDVRIDNDANCFALSEAWDEEFRACPSVLGLILGTGVGGGLVFNGRVFSGRNGVAGEFGHMRLPVDALAILGRDTPSVTCGCGQVDCIENYLSGRGFERLYALATGQPLAAPAIMARCRAGEAAAVAHFTRYADLLAACLGNLLTLLDPHLLVIGGGLSNVAEIYPALAARLPRHLLPGSELPRIEKARYGDAGGARGAACLNLLD</sequence>
<dbReference type="Gene3D" id="3.30.420.40">
    <property type="match status" value="2"/>
</dbReference>
<dbReference type="AlphaFoldDB" id="A0A2N5ED18"/>
<evidence type="ECO:0000313" key="14">
    <source>
        <dbReference type="EMBL" id="PLR40421.1"/>
    </source>
</evidence>
<dbReference type="GO" id="GO:0046872">
    <property type="term" value="F:metal ion binding"/>
    <property type="evidence" value="ECO:0007669"/>
    <property type="project" value="UniProtKB-KW"/>
</dbReference>
<keyword evidence="6 14" id="KW-0418">Kinase</keyword>
<keyword evidence="15" id="KW-1185">Reference proteome</keyword>
<comment type="catalytic activity">
    <reaction evidence="13">
        <text>N-acetyl-D-glucosamine + ATP = N-acetyl-D-glucosamine 6-phosphate + ADP + H(+)</text>
        <dbReference type="Rhea" id="RHEA:17417"/>
        <dbReference type="ChEBI" id="CHEBI:15378"/>
        <dbReference type="ChEBI" id="CHEBI:30616"/>
        <dbReference type="ChEBI" id="CHEBI:57513"/>
        <dbReference type="ChEBI" id="CHEBI:456216"/>
        <dbReference type="ChEBI" id="CHEBI:506227"/>
        <dbReference type="EC" id="2.7.1.59"/>
    </reaction>
</comment>
<dbReference type="OrthoDB" id="9810372at2"/>
<dbReference type="SUPFAM" id="SSF53067">
    <property type="entry name" value="Actin-like ATPase domain"/>
    <property type="match status" value="1"/>
</dbReference>
<evidence type="ECO:0000256" key="12">
    <source>
        <dbReference type="ARBA" id="ARBA00038116"/>
    </source>
</evidence>
<evidence type="ECO:0000256" key="6">
    <source>
        <dbReference type="ARBA" id="ARBA00022777"/>
    </source>
</evidence>
<dbReference type="Proteomes" id="UP000234503">
    <property type="component" value="Unassembled WGS sequence"/>
</dbReference>
<evidence type="ECO:0000256" key="8">
    <source>
        <dbReference type="ARBA" id="ARBA00022840"/>
    </source>
</evidence>